<accession>A0A5R8P0D8</accession>
<feature type="region of interest" description="Disordered" evidence="5">
    <location>
        <begin position="152"/>
        <end position="181"/>
    </location>
</feature>
<evidence type="ECO:0000313" key="7">
    <source>
        <dbReference type="Proteomes" id="UP000306378"/>
    </source>
</evidence>
<gene>
    <name evidence="6" type="ORF">FEK34_02190</name>
</gene>
<dbReference type="InterPro" id="IPR025734">
    <property type="entry name" value="EspG"/>
</dbReference>
<organism evidence="6 7">
    <name type="scientific">Nocardia cyriacigeorgica</name>
    <dbReference type="NCBI Taxonomy" id="135487"/>
    <lineage>
        <taxon>Bacteria</taxon>
        <taxon>Bacillati</taxon>
        <taxon>Actinomycetota</taxon>
        <taxon>Actinomycetes</taxon>
        <taxon>Mycobacteriales</taxon>
        <taxon>Nocardiaceae</taxon>
        <taxon>Nocardia</taxon>
    </lineage>
</organism>
<dbReference type="AlphaFoldDB" id="A0A5R8P0D8"/>
<evidence type="ECO:0000256" key="5">
    <source>
        <dbReference type="SAM" id="MobiDB-lite"/>
    </source>
</evidence>
<comment type="subcellular location">
    <subcellularLocation>
        <location evidence="1">Cytoplasm</location>
    </subcellularLocation>
</comment>
<evidence type="ECO:0000256" key="4">
    <source>
        <dbReference type="ARBA" id="ARBA00023186"/>
    </source>
</evidence>
<evidence type="ECO:0000256" key="3">
    <source>
        <dbReference type="ARBA" id="ARBA00022490"/>
    </source>
</evidence>
<evidence type="ECO:0000256" key="1">
    <source>
        <dbReference type="ARBA" id="ARBA00004496"/>
    </source>
</evidence>
<comment type="similarity">
    <text evidence="2">Belongs to the EspG family.</text>
</comment>
<comment type="caution">
    <text evidence="6">The sequence shown here is derived from an EMBL/GenBank/DDBJ whole genome shotgun (WGS) entry which is preliminary data.</text>
</comment>
<reference evidence="6 7" key="1">
    <citation type="submission" date="2019-05" db="EMBL/GenBank/DDBJ databases">
        <title>Genomes sequences of two Nocardia cyriacigeorgica environmental isolates, type strains Nocardia asteroides ATCC 19247 and Nocardia cyriacigeorgica DSM 44484.</title>
        <authorList>
            <person name="Vautrin F."/>
            <person name="Bergeron E."/>
            <person name="Dubost A."/>
            <person name="Abrouk D."/>
            <person name="Rodriguez Nava V."/>
            <person name="Pujic P."/>
        </authorList>
    </citation>
    <scope>NUCLEOTIDE SEQUENCE [LARGE SCALE GENOMIC DNA]</scope>
    <source>
        <strain evidence="6 7">EML 446</strain>
    </source>
</reference>
<evidence type="ECO:0000256" key="2">
    <source>
        <dbReference type="ARBA" id="ARBA00006411"/>
    </source>
</evidence>
<evidence type="ECO:0000313" key="6">
    <source>
        <dbReference type="EMBL" id="TLF82566.1"/>
    </source>
</evidence>
<dbReference type="Proteomes" id="UP000306378">
    <property type="component" value="Unassembled WGS sequence"/>
</dbReference>
<dbReference type="Pfam" id="PF14011">
    <property type="entry name" value="ESX-1_EspG"/>
    <property type="match status" value="1"/>
</dbReference>
<keyword evidence="4" id="KW-0143">Chaperone</keyword>
<dbReference type="EMBL" id="VBUT01000001">
    <property type="protein sequence ID" value="TLF82566.1"/>
    <property type="molecule type" value="Genomic_DNA"/>
</dbReference>
<proteinExistence type="inferred from homology"/>
<sequence>MSRPSWVFSPLEFSVLWQAFDRDVLPYPLQYRSTEDTQDAYEQAWKTAAAAVHDRFDEDLYAALRLLVQPEARIEVAGFAAAAPTPPSGRGAPDRRVRAHAAISYQHAVLLTQQPTADADRGGQVRMELLNAAAVPARIAAGLPVCDRSTGTGIAVNRNDLDDDDRPLAAYSDASNRSPREQAGRFFNRPRTTVVHVAAHAGPDDETRAGFRDFHVLDYPEGRYIARTLRHELRADPAGTTDIENLTQRILDATLRDYREENDPTYA</sequence>
<keyword evidence="3" id="KW-0963">Cytoplasm</keyword>
<dbReference type="RefSeq" id="WP_138446162.1">
    <property type="nucleotide sequence ID" value="NZ_VBUT01000001.1"/>
</dbReference>
<protein>
    <submittedName>
        <fullName evidence="6">ESX secretion-associated protein EspG</fullName>
    </submittedName>
</protein>
<name>A0A5R8P0D8_9NOCA</name>